<keyword evidence="4" id="KW-1185">Reference proteome</keyword>
<dbReference type="Proteomes" id="UP000317901">
    <property type="component" value="Unassembled WGS sequence"/>
</dbReference>
<evidence type="ECO:0000313" key="2">
    <source>
        <dbReference type="EMBL" id="TWS00006.1"/>
    </source>
</evidence>
<dbReference type="EMBL" id="VFIO01000001">
    <property type="protein sequence ID" value="TWR92935.1"/>
    <property type="molecule type" value="Genomic_DNA"/>
</dbReference>
<gene>
    <name evidence="2" type="ORF">FJD37_03340</name>
    <name evidence="1" type="ORF">FJD38_04795</name>
</gene>
<dbReference type="OrthoDB" id="6868264at2"/>
<name>A0A5C5Q5K2_9PSED</name>
<reference evidence="3 4" key="1">
    <citation type="submission" date="2019-06" db="EMBL/GenBank/DDBJ databases">
        <title>Pseudomonas bimorpha sp. nov. isolated from bovine raw milk and skim milk concentrate.</title>
        <authorList>
            <person name="Hofmann K."/>
            <person name="Huptas C."/>
            <person name="Doll E."/>
            <person name="Scherer S."/>
            <person name="Wenning M."/>
        </authorList>
    </citation>
    <scope>NUCLEOTIDE SEQUENCE [LARGE SCALE GENOMIC DNA]</scope>
    <source>
        <strain evidence="1 4">DSM 108989</strain>
        <strain evidence="2 3">DSM 108990</strain>
    </source>
</reference>
<evidence type="ECO:0000313" key="1">
    <source>
        <dbReference type="EMBL" id="TWR92935.1"/>
    </source>
</evidence>
<dbReference type="RefSeq" id="WP_146384149.1">
    <property type="nucleotide sequence ID" value="NZ_VFIO01000001.1"/>
</dbReference>
<evidence type="ECO:0000313" key="3">
    <source>
        <dbReference type="Proteomes" id="UP000317901"/>
    </source>
</evidence>
<dbReference type="Proteomes" id="UP000318428">
    <property type="component" value="Unassembled WGS sequence"/>
</dbReference>
<sequence>MPLHHPAHQNPDVFWPALFDQAVFNPKTRGELKAEILDRRPFTAQEMTFASSHKKIVITAEFDDFGSKHYRAITLTLDVNIQSGIYLFKKGEAGPVWGMTYLECAEVNGIEVYHLNEAAVGTLHLSVVESCYSARLFTLECLDHNDETLEMCGDFKISPPHASFKY</sequence>
<protein>
    <submittedName>
        <fullName evidence="2">Uncharacterized protein</fullName>
    </submittedName>
</protein>
<organism evidence="2 3">
    <name type="scientific">Pseudomonas saxonica</name>
    <dbReference type="NCBI Taxonomy" id="2600598"/>
    <lineage>
        <taxon>Bacteria</taxon>
        <taxon>Pseudomonadati</taxon>
        <taxon>Pseudomonadota</taxon>
        <taxon>Gammaproteobacteria</taxon>
        <taxon>Pseudomonadales</taxon>
        <taxon>Pseudomonadaceae</taxon>
        <taxon>Pseudomonas</taxon>
    </lineage>
</organism>
<dbReference type="EMBL" id="VFIP01000004">
    <property type="protein sequence ID" value="TWS00006.1"/>
    <property type="molecule type" value="Genomic_DNA"/>
</dbReference>
<comment type="caution">
    <text evidence="2">The sequence shown here is derived from an EMBL/GenBank/DDBJ whole genome shotgun (WGS) entry which is preliminary data.</text>
</comment>
<accession>A0A5C5Q5K2</accession>
<evidence type="ECO:0000313" key="4">
    <source>
        <dbReference type="Proteomes" id="UP000318428"/>
    </source>
</evidence>
<dbReference type="AlphaFoldDB" id="A0A5C5Q5K2"/>
<proteinExistence type="predicted"/>